<feature type="signal peptide" evidence="1">
    <location>
        <begin position="1"/>
        <end position="19"/>
    </location>
</feature>
<dbReference type="RefSeq" id="WP_168519705.1">
    <property type="nucleotide sequence ID" value="NZ_JAAXLS010000025.1"/>
</dbReference>
<keyword evidence="1" id="KW-0732">Signal</keyword>
<reference evidence="2 3" key="1">
    <citation type="submission" date="2020-04" db="EMBL/GenBank/DDBJ databases">
        <title>Novel species.</title>
        <authorList>
            <person name="Teo W.F.A."/>
            <person name="Lipun K."/>
            <person name="Srisuk N."/>
            <person name="Duangmal K."/>
        </authorList>
    </citation>
    <scope>NUCLEOTIDE SEQUENCE [LARGE SCALE GENOMIC DNA]</scope>
    <source>
        <strain evidence="2 3">K13G38</strain>
    </source>
</reference>
<dbReference type="Proteomes" id="UP000715441">
    <property type="component" value="Unassembled WGS sequence"/>
</dbReference>
<proteinExistence type="predicted"/>
<sequence length="342" mass="35337">MPRCVVGSFLVVVAALVLSACQMSEPAANGPDPQGAVEGALASLEREAMIGYRFPGGTALDVSSTGLAQGTLFPHDQQVHILRAGGSVYVRGPAEYWRSQGMSAERAGQYGARWARSILALDPGRALAPNSLARAFRSAIPPGTQAERLTLGDGTELFDVDGLQVTAAQPYRVTSFRPSLLGPLGQQVLGNSPVELQGLSADGLADFRTALRRDVDDLGQPFVAGPAVAASVTKNTMRCAASGSCTDTVEVTPQLLGDAPQALARLVLTSSVTSNQLGSRECGQELVVPLNEPVTMSCSVKFAVPRTGGATKVSGVPTVTAEPVAVLDLAGIKQEIASTLGA</sequence>
<organism evidence="2 3">
    <name type="scientific">Amycolatopsis acididurans</name>
    <dbReference type="NCBI Taxonomy" id="2724524"/>
    <lineage>
        <taxon>Bacteria</taxon>
        <taxon>Bacillati</taxon>
        <taxon>Actinomycetota</taxon>
        <taxon>Actinomycetes</taxon>
        <taxon>Pseudonocardiales</taxon>
        <taxon>Pseudonocardiaceae</taxon>
        <taxon>Amycolatopsis</taxon>
    </lineage>
</organism>
<evidence type="ECO:0000256" key="1">
    <source>
        <dbReference type="SAM" id="SignalP"/>
    </source>
</evidence>
<evidence type="ECO:0000313" key="3">
    <source>
        <dbReference type="Proteomes" id="UP000715441"/>
    </source>
</evidence>
<name>A0ABX1JA79_9PSEU</name>
<keyword evidence="3" id="KW-1185">Reference proteome</keyword>
<gene>
    <name evidence="2" type="ORF">HFP15_27795</name>
</gene>
<dbReference type="PROSITE" id="PS51257">
    <property type="entry name" value="PROKAR_LIPOPROTEIN"/>
    <property type="match status" value="1"/>
</dbReference>
<feature type="chain" id="PRO_5047504948" description="Lipoprotein" evidence="1">
    <location>
        <begin position="20"/>
        <end position="342"/>
    </location>
</feature>
<protein>
    <recommendedName>
        <fullName evidence="4">Lipoprotein</fullName>
    </recommendedName>
</protein>
<accession>A0ABX1JA79</accession>
<evidence type="ECO:0000313" key="2">
    <source>
        <dbReference type="EMBL" id="NKQ56682.1"/>
    </source>
</evidence>
<evidence type="ECO:0008006" key="4">
    <source>
        <dbReference type="Google" id="ProtNLM"/>
    </source>
</evidence>
<dbReference type="EMBL" id="JAAXLS010000025">
    <property type="protein sequence ID" value="NKQ56682.1"/>
    <property type="molecule type" value="Genomic_DNA"/>
</dbReference>
<comment type="caution">
    <text evidence="2">The sequence shown here is derived from an EMBL/GenBank/DDBJ whole genome shotgun (WGS) entry which is preliminary data.</text>
</comment>